<protein>
    <submittedName>
        <fullName evidence="1">Uncharacterized protein</fullName>
    </submittedName>
</protein>
<gene>
    <name evidence="1" type="ORF">SAMN05444171_7814</name>
    <name evidence="2" type="ORF">SAMN05444171_7881</name>
</gene>
<reference evidence="1 3" key="1">
    <citation type="submission" date="2016-10" db="EMBL/GenBank/DDBJ databases">
        <authorList>
            <person name="de Groot N.N."/>
        </authorList>
    </citation>
    <scope>NUCLEOTIDE SEQUENCE [LARGE SCALE GENOMIC DNA]</scope>
    <source>
        <strain evidence="1 3">GAS522</strain>
    </source>
</reference>
<proteinExistence type="predicted"/>
<evidence type="ECO:0000313" key="2">
    <source>
        <dbReference type="EMBL" id="SEE53117.1"/>
    </source>
</evidence>
<evidence type="ECO:0000313" key="3">
    <source>
        <dbReference type="Proteomes" id="UP000183208"/>
    </source>
</evidence>
<sequence>MGWSNAGYVGDDGWYKNKAVATYTGPGDIISFLAFGSVARGYSAAYAAPGNNPAVTIVDNVGAHSTIINILSTGLIDTAAISSFIASFGTPTISKLWDQSGTGNHWIPANTGVATTLALSQINGLPAMIFSGASQCNLKTGVFAAQANPFTFMAVGSRTGSATNQCYVGTSDVNCQLFGSNVANTKGLYAGTTTLTTTGGNADGSFNVMQGTFTNSTASTLNVTGATQATGTNPGANGITGAGTIQIGAASANGNLLNGSVAEAGVYAAVYNSTVQSNTRTAYGL</sequence>
<name>A0A1H5JHX5_9BRAD</name>
<dbReference type="RefSeq" id="WP_074830519.1">
    <property type="nucleotide sequence ID" value="NZ_FNTI01000001.1"/>
</dbReference>
<dbReference type="Proteomes" id="UP000183208">
    <property type="component" value="Unassembled WGS sequence"/>
</dbReference>
<dbReference type="EMBL" id="FNTI01000001">
    <property type="protein sequence ID" value="SEE51591.1"/>
    <property type="molecule type" value="Genomic_DNA"/>
</dbReference>
<accession>A0A1H5JHX5</accession>
<organism evidence="1 3">
    <name type="scientific">Bradyrhizobium lablabi</name>
    <dbReference type="NCBI Taxonomy" id="722472"/>
    <lineage>
        <taxon>Bacteria</taxon>
        <taxon>Pseudomonadati</taxon>
        <taxon>Pseudomonadota</taxon>
        <taxon>Alphaproteobacteria</taxon>
        <taxon>Hyphomicrobiales</taxon>
        <taxon>Nitrobacteraceae</taxon>
        <taxon>Bradyrhizobium</taxon>
    </lineage>
</organism>
<dbReference type="EMBL" id="FNTI01000001">
    <property type="protein sequence ID" value="SEE53117.1"/>
    <property type="molecule type" value="Genomic_DNA"/>
</dbReference>
<evidence type="ECO:0000313" key="1">
    <source>
        <dbReference type="EMBL" id="SEE51591.1"/>
    </source>
</evidence>
<dbReference type="AlphaFoldDB" id="A0A1H5JHX5"/>